<dbReference type="RefSeq" id="WP_188255210.1">
    <property type="nucleotide sequence ID" value="NZ_JABVCF010000006.1"/>
</dbReference>
<name>A0A942DXJ5_9HYPH</name>
<feature type="transmembrane region" description="Helical" evidence="1">
    <location>
        <begin position="230"/>
        <end position="249"/>
    </location>
</feature>
<dbReference type="GO" id="GO:0016020">
    <property type="term" value="C:membrane"/>
    <property type="evidence" value="ECO:0007669"/>
    <property type="project" value="UniProtKB-SubCell"/>
</dbReference>
<protein>
    <submittedName>
        <fullName evidence="3">Phosphatase PAP2 family protein</fullName>
    </submittedName>
</protein>
<keyword evidence="1" id="KW-1133">Transmembrane helix</keyword>
<accession>A0A942DXJ5</accession>
<proteinExistence type="predicted"/>
<dbReference type="Pfam" id="PF14378">
    <property type="entry name" value="PAP2_3"/>
    <property type="match status" value="1"/>
</dbReference>
<evidence type="ECO:0000259" key="2">
    <source>
        <dbReference type="Pfam" id="PF14378"/>
    </source>
</evidence>
<feature type="transmembrane region" description="Helical" evidence="1">
    <location>
        <begin position="256"/>
        <end position="274"/>
    </location>
</feature>
<evidence type="ECO:0000313" key="4">
    <source>
        <dbReference type="Proteomes" id="UP000680348"/>
    </source>
</evidence>
<sequence>MEPRAASSEDPIFPGRALWLVAIFGLAAINATWLILSPISIDPQTLVQPLVFGYVGLLLSYIAWRLKLPRALLEVPSGLAFILLAWLNLRVLNHLTMSLSFPLVDEVLASWDEALGFRWLGYLEWAAARPSFIKVLSMVYVSLTSLSVLVFLGLYAAGRGNRAQEFILIFFATALATIIIGAGFPAKAAISFHSPQQELLSALPTGSGVYHLVYLEGLRNDTGHVLTGPLPGLVTFPSLHTAAALVMAYACRGMIIAFPLAALYALLMFAATPLLGGHYFVDLIGGTVLVAVVVATHCIWRSKIAHPVLAVRA</sequence>
<dbReference type="EMBL" id="JAGWCR010000006">
    <property type="protein sequence ID" value="MBS3649664.1"/>
    <property type="molecule type" value="Genomic_DNA"/>
</dbReference>
<feature type="transmembrane region" description="Helical" evidence="1">
    <location>
        <begin position="17"/>
        <end position="40"/>
    </location>
</feature>
<feature type="transmembrane region" description="Helical" evidence="1">
    <location>
        <begin position="46"/>
        <end position="64"/>
    </location>
</feature>
<keyword evidence="1" id="KW-0472">Membrane</keyword>
<dbReference type="InterPro" id="IPR026841">
    <property type="entry name" value="Aur1/Ipt1"/>
</dbReference>
<feature type="transmembrane region" description="Helical" evidence="1">
    <location>
        <begin position="280"/>
        <end position="300"/>
    </location>
</feature>
<feature type="transmembrane region" description="Helical" evidence="1">
    <location>
        <begin position="71"/>
        <end position="89"/>
    </location>
</feature>
<feature type="transmembrane region" description="Helical" evidence="1">
    <location>
        <begin position="132"/>
        <end position="154"/>
    </location>
</feature>
<feature type="domain" description="Inositolphosphotransferase Aur1/Ipt1" evidence="2">
    <location>
        <begin position="108"/>
        <end position="295"/>
    </location>
</feature>
<organism evidence="3 4">
    <name type="scientific">Pseudaminobacter soli</name>
    <name type="common">ex Zhang et al. 2022</name>
    <dbReference type="NCBI Taxonomy" id="2831468"/>
    <lineage>
        <taxon>Bacteria</taxon>
        <taxon>Pseudomonadati</taxon>
        <taxon>Pseudomonadota</taxon>
        <taxon>Alphaproteobacteria</taxon>
        <taxon>Hyphomicrobiales</taxon>
        <taxon>Phyllobacteriaceae</taxon>
        <taxon>Pseudaminobacter</taxon>
    </lineage>
</organism>
<comment type="caution">
    <text evidence="3">The sequence shown here is derived from an EMBL/GenBank/DDBJ whole genome shotgun (WGS) entry which is preliminary data.</text>
</comment>
<feature type="transmembrane region" description="Helical" evidence="1">
    <location>
        <begin position="166"/>
        <end position="186"/>
    </location>
</feature>
<keyword evidence="1" id="KW-0812">Transmembrane</keyword>
<reference evidence="3" key="1">
    <citation type="submission" date="2021-04" db="EMBL/GenBank/DDBJ databases">
        <title>Pseudaminobacter soli sp. nov., isolated from paddy soil contaminated by heavy metals.</title>
        <authorList>
            <person name="Zhang K."/>
        </authorList>
    </citation>
    <scope>NUCLEOTIDE SEQUENCE</scope>
    <source>
        <strain evidence="3">19-2017</strain>
    </source>
</reference>
<keyword evidence="4" id="KW-1185">Reference proteome</keyword>
<evidence type="ECO:0000313" key="3">
    <source>
        <dbReference type="EMBL" id="MBS3649664.1"/>
    </source>
</evidence>
<dbReference type="AlphaFoldDB" id="A0A942DXJ5"/>
<dbReference type="Proteomes" id="UP000680348">
    <property type="component" value="Unassembled WGS sequence"/>
</dbReference>
<gene>
    <name evidence="3" type="ORF">KEU06_13710</name>
</gene>
<evidence type="ECO:0000256" key="1">
    <source>
        <dbReference type="SAM" id="Phobius"/>
    </source>
</evidence>